<dbReference type="InterPro" id="IPR002320">
    <property type="entry name" value="Thr-tRNA-ligase_IIa"/>
</dbReference>
<dbReference type="FunFam" id="3.30.980.10:FF:000005">
    <property type="entry name" value="Threonyl-tRNA synthetase, mitochondrial"/>
    <property type="match status" value="1"/>
</dbReference>
<dbReference type="Gene3D" id="3.30.980.10">
    <property type="entry name" value="Threonyl-trna Synthetase, Chain A, domain 2"/>
    <property type="match status" value="1"/>
</dbReference>
<feature type="binding site" evidence="13">
    <location>
        <position position="493"/>
    </location>
    <ligand>
        <name>Zn(2+)</name>
        <dbReference type="ChEBI" id="CHEBI:29105"/>
        <note>catalytic</note>
    </ligand>
</feature>
<gene>
    <name evidence="13" type="primary">thrS</name>
    <name evidence="15" type="ORF">SAMN02910417_00908</name>
</gene>
<dbReference type="InterPro" id="IPR045864">
    <property type="entry name" value="aa-tRNA-synth_II/BPL/LPL"/>
</dbReference>
<dbReference type="Gene3D" id="3.30.930.10">
    <property type="entry name" value="Bira Bifunctional Protein, Domain 2"/>
    <property type="match status" value="1"/>
</dbReference>
<evidence type="ECO:0000313" key="16">
    <source>
        <dbReference type="Proteomes" id="UP000199228"/>
    </source>
</evidence>
<dbReference type="InterPro" id="IPR002314">
    <property type="entry name" value="aa-tRNA-synt_IIb"/>
</dbReference>
<evidence type="ECO:0000256" key="5">
    <source>
        <dbReference type="ARBA" id="ARBA00022723"/>
    </source>
</evidence>
<dbReference type="InterPro" id="IPR012947">
    <property type="entry name" value="tRNA_SAD"/>
</dbReference>
<evidence type="ECO:0000256" key="2">
    <source>
        <dbReference type="ARBA" id="ARBA00022490"/>
    </source>
</evidence>
<dbReference type="InterPro" id="IPR033728">
    <property type="entry name" value="ThrRS_core"/>
</dbReference>
<dbReference type="InterPro" id="IPR004154">
    <property type="entry name" value="Anticodon-bd"/>
</dbReference>
<dbReference type="CDD" id="cd00771">
    <property type="entry name" value="ThrRS_core"/>
    <property type="match status" value="1"/>
</dbReference>
<evidence type="ECO:0000256" key="6">
    <source>
        <dbReference type="ARBA" id="ARBA00022741"/>
    </source>
</evidence>
<dbReference type="SUPFAM" id="SSF55186">
    <property type="entry name" value="ThrRS/AlaRS common domain"/>
    <property type="match status" value="1"/>
</dbReference>
<keyword evidence="8 13" id="KW-0067">ATP-binding</keyword>
<evidence type="ECO:0000256" key="8">
    <source>
        <dbReference type="ARBA" id="ARBA00022840"/>
    </source>
</evidence>
<dbReference type="GO" id="GO:0005737">
    <property type="term" value="C:cytoplasm"/>
    <property type="evidence" value="ECO:0007669"/>
    <property type="project" value="UniProtKB-SubCell"/>
</dbReference>
<evidence type="ECO:0000256" key="1">
    <source>
        <dbReference type="ARBA" id="ARBA00008226"/>
    </source>
</evidence>
<keyword evidence="7 13" id="KW-0862">Zinc</keyword>
<dbReference type="InterPro" id="IPR018163">
    <property type="entry name" value="Thr/Ala-tRNA-synth_IIc_edit"/>
</dbReference>
<dbReference type="Pfam" id="PF00587">
    <property type="entry name" value="tRNA-synt_2b"/>
    <property type="match status" value="1"/>
</dbReference>
<dbReference type="GO" id="GO:0006435">
    <property type="term" value="P:threonyl-tRNA aminoacylation"/>
    <property type="evidence" value="ECO:0007669"/>
    <property type="project" value="UniProtKB-UniRule"/>
</dbReference>
<sequence length="630" mass="73117">MEKEEFLSLYRHSLAHILAKAVIEIYGKEVQYAIGPMIDDGAYYDFVLPEGKTITESDFKTIENKMREIIKRREDWTRKVVSKEEALELFKDQKYKIELIKDLPDDETISIYYTGEDYVDLCRGPHVENSVDLMNVAYKVHACSMAYWRGDAKRDQMQRVYFYAFPSKDELKQHVKLIQEARERDHKKIGAQLDLFTFNESAPGMPYWLPRGWEMYKTLMRYSRQLQKKHGYTEISCPLINNKKLWLVSGHWAHYLNNMFIVPGIDGFVKADADFDDIAEQADEMSTSTQAHLEKGTPLYNRENIDTMAAKPMNCPNAMMVFKRTTHSYKDLPIRYSEYDVLHRKEKSGQMNGLFRVQEFRQDDDHTFVMESQIKDEIADIIAIADEIYSTFGVTYRAELSTRPDDFMGEIEVWDRAEAGLKEILDEKYGEGGYEINEGDGAFYGPKIDLQIKDALGREWQCGTIQLDFQLPHNFGLTYTNQEGNPQMPVVIHRAIYGSLERFIGIIIENFKGAMPFWLNPFQVGIVPIMESHNDYAKEVEQALENAGIRVEADYSDKNMRPKIKKFKNYKDPYILVLGDQEAANKTVSINVRGSNKQIQNVPLDTFVAICKKLNEEHTLNLPQTEEEFQ</sequence>
<evidence type="ECO:0000313" key="15">
    <source>
        <dbReference type="EMBL" id="SDB12116.1"/>
    </source>
</evidence>
<evidence type="ECO:0000256" key="12">
    <source>
        <dbReference type="ARBA" id="ARBA00049515"/>
    </source>
</evidence>
<keyword evidence="11 13" id="KW-0030">Aminoacyl-tRNA synthetase</keyword>
<dbReference type="InterPro" id="IPR036621">
    <property type="entry name" value="Anticodon-bd_dom_sf"/>
</dbReference>
<proteinExistence type="inferred from homology"/>
<feature type="binding site" evidence="13">
    <location>
        <position position="366"/>
    </location>
    <ligand>
        <name>Zn(2+)</name>
        <dbReference type="ChEBI" id="CHEBI:29105"/>
        <note>catalytic</note>
    </ligand>
</feature>
<dbReference type="GO" id="GO:0140096">
    <property type="term" value="F:catalytic activity, acting on a protein"/>
    <property type="evidence" value="ECO:0007669"/>
    <property type="project" value="UniProtKB-ARBA"/>
</dbReference>
<dbReference type="SMART" id="SM00863">
    <property type="entry name" value="tRNA_SAD"/>
    <property type="match status" value="1"/>
</dbReference>
<dbReference type="Pfam" id="PF03129">
    <property type="entry name" value="HGTP_anticodon"/>
    <property type="match status" value="1"/>
</dbReference>
<comment type="similarity">
    <text evidence="1 13">Belongs to the class-II aminoacyl-tRNA synthetase family.</text>
</comment>
<dbReference type="CDD" id="cd00860">
    <property type="entry name" value="ThrRS_anticodon"/>
    <property type="match status" value="1"/>
</dbReference>
<feature type="binding site" evidence="13">
    <location>
        <position position="315"/>
    </location>
    <ligand>
        <name>Zn(2+)</name>
        <dbReference type="ChEBI" id="CHEBI:29105"/>
        <note>catalytic</note>
    </ligand>
</feature>
<comment type="subunit">
    <text evidence="13">Homodimer.</text>
</comment>
<dbReference type="Proteomes" id="UP000199228">
    <property type="component" value="Unassembled WGS sequence"/>
</dbReference>
<dbReference type="PANTHER" id="PTHR11451">
    <property type="entry name" value="THREONINE-TRNA LIGASE"/>
    <property type="match status" value="1"/>
</dbReference>
<evidence type="ECO:0000256" key="11">
    <source>
        <dbReference type="ARBA" id="ARBA00023146"/>
    </source>
</evidence>
<dbReference type="SUPFAM" id="SSF55681">
    <property type="entry name" value="Class II aaRS and biotin synthetases"/>
    <property type="match status" value="1"/>
</dbReference>
<dbReference type="SUPFAM" id="SSF52954">
    <property type="entry name" value="Class II aaRS ABD-related"/>
    <property type="match status" value="1"/>
</dbReference>
<dbReference type="GO" id="GO:0005524">
    <property type="term" value="F:ATP binding"/>
    <property type="evidence" value="ECO:0007669"/>
    <property type="project" value="UniProtKB-UniRule"/>
</dbReference>
<comment type="catalytic activity">
    <reaction evidence="12 13">
        <text>tRNA(Thr) + L-threonine + ATP = L-threonyl-tRNA(Thr) + AMP + diphosphate + H(+)</text>
        <dbReference type="Rhea" id="RHEA:24624"/>
        <dbReference type="Rhea" id="RHEA-COMP:9670"/>
        <dbReference type="Rhea" id="RHEA-COMP:9704"/>
        <dbReference type="ChEBI" id="CHEBI:15378"/>
        <dbReference type="ChEBI" id="CHEBI:30616"/>
        <dbReference type="ChEBI" id="CHEBI:33019"/>
        <dbReference type="ChEBI" id="CHEBI:57926"/>
        <dbReference type="ChEBI" id="CHEBI:78442"/>
        <dbReference type="ChEBI" id="CHEBI:78534"/>
        <dbReference type="ChEBI" id="CHEBI:456215"/>
        <dbReference type="EC" id="6.1.1.3"/>
    </reaction>
</comment>
<dbReference type="STRING" id="1732.SAMN02910417_00908"/>
<keyword evidence="5 13" id="KW-0479">Metal-binding</keyword>
<dbReference type="Pfam" id="PF07973">
    <property type="entry name" value="tRNA_SAD"/>
    <property type="match status" value="1"/>
</dbReference>
<name>A0A1G6AUP2_EUBOX</name>
<dbReference type="RefSeq" id="WP_090172689.1">
    <property type="nucleotide sequence ID" value="NZ_FMXR01000007.1"/>
</dbReference>
<dbReference type="FunFam" id="3.30.54.20:FF:000002">
    <property type="entry name" value="Threonine--tRNA ligase"/>
    <property type="match status" value="1"/>
</dbReference>
<evidence type="ECO:0000256" key="13">
    <source>
        <dbReference type="HAMAP-Rule" id="MF_00184"/>
    </source>
</evidence>
<evidence type="ECO:0000256" key="4">
    <source>
        <dbReference type="ARBA" id="ARBA00022598"/>
    </source>
</evidence>
<dbReference type="PROSITE" id="PS50862">
    <property type="entry name" value="AA_TRNA_LIGASE_II"/>
    <property type="match status" value="1"/>
</dbReference>
<accession>A0A1G6AUP2</accession>
<comment type="caution">
    <text evidence="13">Lacks conserved residue(s) required for the propagation of feature annotation.</text>
</comment>
<reference evidence="15 16" key="1">
    <citation type="submission" date="2016-10" db="EMBL/GenBank/DDBJ databases">
        <authorList>
            <person name="de Groot N.N."/>
        </authorList>
    </citation>
    <scope>NUCLEOTIDE SEQUENCE [LARGE SCALE GENOMIC DNA]</scope>
    <source>
        <strain evidence="15 16">DSM 3217</strain>
    </source>
</reference>
<dbReference type="InterPro" id="IPR006195">
    <property type="entry name" value="aa-tRNA-synth_II"/>
</dbReference>
<evidence type="ECO:0000256" key="9">
    <source>
        <dbReference type="ARBA" id="ARBA00022884"/>
    </source>
</evidence>
<evidence type="ECO:0000256" key="10">
    <source>
        <dbReference type="ARBA" id="ARBA00022917"/>
    </source>
</evidence>
<dbReference type="GO" id="GO:0004829">
    <property type="term" value="F:threonine-tRNA ligase activity"/>
    <property type="evidence" value="ECO:0007669"/>
    <property type="project" value="UniProtKB-UniRule"/>
</dbReference>
<keyword evidence="6 13" id="KW-0547">Nucleotide-binding</keyword>
<protein>
    <recommendedName>
        <fullName evidence="13">Threonine--tRNA ligase</fullName>
        <ecNumber evidence="13">6.1.1.3</ecNumber>
    </recommendedName>
    <alternativeName>
        <fullName evidence="13">Threonyl-tRNA synthetase</fullName>
        <shortName evidence="13">ThrRS</shortName>
    </alternativeName>
</protein>
<dbReference type="HAMAP" id="MF_00184">
    <property type="entry name" value="Thr_tRNA_synth"/>
    <property type="match status" value="1"/>
</dbReference>
<comment type="cofactor">
    <cofactor evidence="13">
        <name>Zn(2+)</name>
        <dbReference type="ChEBI" id="CHEBI:29105"/>
    </cofactor>
    <text evidence="13">Binds 1 zinc ion per subunit.</text>
</comment>
<dbReference type="OrthoDB" id="9802304at2"/>
<evidence type="ECO:0000256" key="7">
    <source>
        <dbReference type="ARBA" id="ARBA00022833"/>
    </source>
</evidence>
<evidence type="ECO:0000256" key="3">
    <source>
        <dbReference type="ARBA" id="ARBA00022555"/>
    </source>
</evidence>
<dbReference type="GO" id="GO:0046872">
    <property type="term" value="F:metal ion binding"/>
    <property type="evidence" value="ECO:0007669"/>
    <property type="project" value="UniProtKB-KW"/>
</dbReference>
<keyword evidence="16" id="KW-1185">Reference proteome</keyword>
<feature type="domain" description="Aminoacyl-transfer RNA synthetases class-II family profile" evidence="14">
    <location>
        <begin position="212"/>
        <end position="516"/>
    </location>
</feature>
<evidence type="ECO:0000259" key="14">
    <source>
        <dbReference type="PROSITE" id="PS50862"/>
    </source>
</evidence>
<dbReference type="EC" id="6.1.1.3" evidence="13"/>
<dbReference type="EMBL" id="FMXR01000007">
    <property type="protein sequence ID" value="SDB12116.1"/>
    <property type="molecule type" value="Genomic_DNA"/>
</dbReference>
<keyword evidence="10 13" id="KW-0648">Protein biosynthesis</keyword>
<dbReference type="PRINTS" id="PR01047">
    <property type="entry name" value="TRNASYNTHTHR"/>
</dbReference>
<organism evidence="15 16">
    <name type="scientific">Eubacterium oxidoreducens</name>
    <dbReference type="NCBI Taxonomy" id="1732"/>
    <lineage>
        <taxon>Bacteria</taxon>
        <taxon>Bacillati</taxon>
        <taxon>Bacillota</taxon>
        <taxon>Clostridia</taxon>
        <taxon>Eubacteriales</taxon>
        <taxon>Eubacteriaceae</taxon>
        <taxon>Eubacterium</taxon>
    </lineage>
</organism>
<keyword evidence="9 13" id="KW-0694">RNA-binding</keyword>
<dbReference type="InterPro" id="IPR047246">
    <property type="entry name" value="ThrRS_anticodon"/>
</dbReference>
<dbReference type="GO" id="GO:0000049">
    <property type="term" value="F:tRNA binding"/>
    <property type="evidence" value="ECO:0007669"/>
    <property type="project" value="UniProtKB-KW"/>
</dbReference>
<keyword evidence="2 13" id="KW-0963">Cytoplasm</keyword>
<dbReference type="GO" id="GO:0016740">
    <property type="term" value="F:transferase activity"/>
    <property type="evidence" value="ECO:0007669"/>
    <property type="project" value="UniProtKB-ARBA"/>
</dbReference>
<dbReference type="PANTHER" id="PTHR11451:SF44">
    <property type="entry name" value="THREONINE--TRNA LIGASE, CHLOROPLASTIC_MITOCHONDRIAL 2"/>
    <property type="match status" value="1"/>
</dbReference>
<keyword evidence="3 13" id="KW-0820">tRNA-binding</keyword>
<dbReference type="AlphaFoldDB" id="A0A1G6AUP2"/>
<dbReference type="Gene3D" id="3.40.50.800">
    <property type="entry name" value="Anticodon-binding domain"/>
    <property type="match status" value="1"/>
</dbReference>
<comment type="subcellular location">
    <subcellularLocation>
        <location evidence="13">Cytoplasm</location>
    </subcellularLocation>
</comment>
<keyword evidence="4 13" id="KW-0436">Ligase</keyword>